<dbReference type="Proteomes" id="UP000563601">
    <property type="component" value="Unassembled WGS sequence"/>
</dbReference>
<dbReference type="InterPro" id="IPR036852">
    <property type="entry name" value="Peptidase_S8/S53_dom_sf"/>
</dbReference>
<dbReference type="InterPro" id="IPR035986">
    <property type="entry name" value="PKD_dom_sf"/>
</dbReference>
<dbReference type="GO" id="GO:0005576">
    <property type="term" value="C:extracellular region"/>
    <property type="evidence" value="ECO:0007669"/>
    <property type="project" value="UniProtKB-SubCell"/>
</dbReference>
<dbReference type="RefSeq" id="WP_161857313.1">
    <property type="nucleotide sequence ID" value="NZ_CP047491.1"/>
</dbReference>
<dbReference type="EMBL" id="CP047491">
    <property type="protein sequence ID" value="QHQ37976.1"/>
    <property type="molecule type" value="Genomic_DNA"/>
</dbReference>
<evidence type="ECO:0000256" key="4">
    <source>
        <dbReference type="ARBA" id="ARBA00022670"/>
    </source>
</evidence>
<comment type="similarity">
    <text evidence="2 10 11">Belongs to the peptidase S8 family.</text>
</comment>
<dbReference type="Pfam" id="PF00082">
    <property type="entry name" value="Peptidase_S8"/>
    <property type="match status" value="1"/>
</dbReference>
<evidence type="ECO:0000256" key="10">
    <source>
        <dbReference type="PROSITE-ProRule" id="PRU01240"/>
    </source>
</evidence>
<dbReference type="PROSITE" id="PS00136">
    <property type="entry name" value="SUBTILASE_ASP"/>
    <property type="match status" value="1"/>
</dbReference>
<evidence type="ECO:0000313" key="15">
    <source>
        <dbReference type="EMBL" id="QHQ37976.1"/>
    </source>
</evidence>
<evidence type="ECO:0000313" key="14">
    <source>
        <dbReference type="EMBL" id="MBB5211258.1"/>
    </source>
</evidence>
<organism evidence="14 17">
    <name type="scientific">Microbulbifer hydrolyticus</name>
    <dbReference type="NCBI Taxonomy" id="48074"/>
    <lineage>
        <taxon>Bacteria</taxon>
        <taxon>Pseudomonadati</taxon>
        <taxon>Pseudomonadota</taxon>
        <taxon>Gammaproteobacteria</taxon>
        <taxon>Cellvibrionales</taxon>
        <taxon>Microbulbiferaceae</taxon>
        <taxon>Microbulbifer</taxon>
    </lineage>
</organism>
<dbReference type="InterPro" id="IPR000601">
    <property type="entry name" value="PKD_dom"/>
</dbReference>
<evidence type="ECO:0000313" key="16">
    <source>
        <dbReference type="Proteomes" id="UP000464675"/>
    </source>
</evidence>
<dbReference type="EC" id="3.4.21.-" evidence="14"/>
<feature type="domain" description="PKD" evidence="13">
    <location>
        <begin position="604"/>
        <end position="669"/>
    </location>
</feature>
<dbReference type="EMBL" id="JACHHR010000002">
    <property type="protein sequence ID" value="MBB5211258.1"/>
    <property type="molecule type" value="Genomic_DNA"/>
</dbReference>
<keyword evidence="7 10" id="KW-0720">Serine protease</keyword>
<dbReference type="InterPro" id="IPR023828">
    <property type="entry name" value="Peptidase_S8_Ser-AS"/>
</dbReference>
<dbReference type="PROSITE" id="PS00137">
    <property type="entry name" value="SUBTILASE_HIS"/>
    <property type="match status" value="1"/>
</dbReference>
<evidence type="ECO:0000259" key="13">
    <source>
        <dbReference type="PROSITE" id="PS50093"/>
    </source>
</evidence>
<dbReference type="CDD" id="cd00146">
    <property type="entry name" value="PKD"/>
    <property type="match status" value="3"/>
</dbReference>
<dbReference type="Pfam" id="PF18911">
    <property type="entry name" value="PKD_4"/>
    <property type="match status" value="3"/>
</dbReference>
<reference evidence="15 16" key="1">
    <citation type="submission" date="2020-01" db="EMBL/GenBank/DDBJ databases">
        <title>The possibility of degradation of plastic by Microbulbifer hydrolyticus IRE-31.</title>
        <authorList>
            <person name="Liu L."/>
        </authorList>
    </citation>
    <scope>NUCLEOTIDE SEQUENCE [LARGE SCALE GENOMIC DNA]</scope>
    <source>
        <strain evidence="15 16">IRE-31</strain>
    </source>
</reference>
<feature type="compositionally biased region" description="Polar residues" evidence="12">
    <location>
        <begin position="571"/>
        <end position="583"/>
    </location>
</feature>
<feature type="domain" description="PKD" evidence="13">
    <location>
        <begin position="515"/>
        <end position="590"/>
    </location>
</feature>
<sequence>MTSASSGRDHRDTAAALSRIAGADLRYRRSLFGGEFDVLRLQQRLPENALQQLIRTLEKQPGVLSVEVDRMMQHTAVPNDSRYSEQWHYFEATGGINLETAWDTHDGSGVVVAVIDTGITDHSDLNANVIRGYDFIGDTAVANDGNGRDNDPSDPGDWLDAWECGFFNPSQPRNSSWHGTHVAGTIAAVTGNGQGVAGIAPGAKVLVARVLGKCGGYTSDIIDAIVWSSGGTVSGVPANANPAQVINLSLGGQGSCGAAMQSAIDTARANGTTVVIAAGNSNADAANYAPANCNGVVTVAATDRQGNRASYSNYGDSVEISAPGGETNTTANGILSTLNSGSQGPVGETYRHYQGTSMAAPHVAGVAALLYQANPALSPNQVIQAIQDTARAVPGSCSGGCGAGIIDARAALDAVSGGNRPPTAQFGCTSDALTLSCTDQSGDSDGNITRWAWDFGDGNTSAQQSPEHTYASGGTYEVTLTVTDDEDASDSSRQSFDISGPVQNQAPDAGFDFTTSGLGVDFTDTSSDSDGTVNSWRWEFGDGTSSSAQNPSHNFASPDTYTVTLTVTDNENATDSISRQVTVSDPAENAPPEADFTVSISRSTASFTDNSSDSDGTIQSWSWDFGDGGSSNAQNPSHEYTQNGTYRVTLTVTDNDGASHSVTREVTATCQFRWGGRCFF</sequence>
<dbReference type="AlphaFoldDB" id="A0A6P1T8T7"/>
<dbReference type="InterPro" id="IPR023827">
    <property type="entry name" value="Peptidase_S8_Asp-AS"/>
</dbReference>
<dbReference type="PANTHER" id="PTHR43806:SF11">
    <property type="entry name" value="CEREVISIN-RELATED"/>
    <property type="match status" value="1"/>
</dbReference>
<reference evidence="14 17" key="2">
    <citation type="submission" date="2020-08" db="EMBL/GenBank/DDBJ databases">
        <title>Genomic Encyclopedia of Type Strains, Phase IV (KMG-IV): sequencing the most valuable type-strain genomes for metagenomic binning, comparative biology and taxonomic classification.</title>
        <authorList>
            <person name="Goeker M."/>
        </authorList>
    </citation>
    <scope>NUCLEOTIDE SEQUENCE [LARGE SCALE GENOMIC DNA]</scope>
    <source>
        <strain evidence="14 17">DSM 11525</strain>
    </source>
</reference>
<evidence type="ECO:0000256" key="8">
    <source>
        <dbReference type="ARBA" id="ARBA00023145"/>
    </source>
</evidence>
<feature type="region of interest" description="Disordered" evidence="12">
    <location>
        <begin position="571"/>
        <end position="595"/>
    </location>
</feature>
<dbReference type="PANTHER" id="PTHR43806">
    <property type="entry name" value="PEPTIDASE S8"/>
    <property type="match status" value="1"/>
</dbReference>
<evidence type="ECO:0000256" key="5">
    <source>
        <dbReference type="ARBA" id="ARBA00022729"/>
    </source>
</evidence>
<keyword evidence="8" id="KW-0865">Zymogen</keyword>
<evidence type="ECO:0000256" key="12">
    <source>
        <dbReference type="SAM" id="MobiDB-lite"/>
    </source>
</evidence>
<gene>
    <name evidence="15" type="ORF">GTQ55_02490</name>
    <name evidence="14" type="ORF">HNQ53_001476</name>
</gene>
<keyword evidence="3" id="KW-0964">Secreted</keyword>
<evidence type="ECO:0000256" key="6">
    <source>
        <dbReference type="ARBA" id="ARBA00022801"/>
    </source>
</evidence>
<feature type="region of interest" description="Disordered" evidence="12">
    <location>
        <begin position="485"/>
        <end position="507"/>
    </location>
</feature>
<dbReference type="PROSITE" id="PS51892">
    <property type="entry name" value="SUBTILASE"/>
    <property type="match status" value="1"/>
</dbReference>
<dbReference type="PROSITE" id="PS00138">
    <property type="entry name" value="SUBTILASE_SER"/>
    <property type="match status" value="1"/>
</dbReference>
<dbReference type="Gene3D" id="2.60.40.10">
    <property type="entry name" value="Immunoglobulins"/>
    <property type="match status" value="3"/>
</dbReference>
<dbReference type="InterPro" id="IPR050131">
    <property type="entry name" value="Peptidase_S8_subtilisin-like"/>
</dbReference>
<keyword evidence="4 10" id="KW-0645">Protease</keyword>
<feature type="compositionally biased region" description="Polar residues" evidence="12">
    <location>
        <begin position="491"/>
        <end position="506"/>
    </location>
</feature>
<dbReference type="GO" id="GO:0006508">
    <property type="term" value="P:proteolysis"/>
    <property type="evidence" value="ECO:0007669"/>
    <property type="project" value="UniProtKB-KW"/>
</dbReference>
<evidence type="ECO:0000256" key="9">
    <source>
        <dbReference type="PIRSR" id="PIRSR615500-1"/>
    </source>
</evidence>
<evidence type="ECO:0000256" key="7">
    <source>
        <dbReference type="ARBA" id="ARBA00022825"/>
    </source>
</evidence>
<protein>
    <submittedName>
        <fullName evidence="15">S8 family serine peptidase</fullName>
    </submittedName>
    <submittedName>
        <fullName evidence="14">Serine protease</fullName>
        <ecNumber evidence="14">3.4.21.-</ecNumber>
    </submittedName>
</protein>
<dbReference type="PRINTS" id="PR00723">
    <property type="entry name" value="SUBTILISIN"/>
</dbReference>
<evidence type="ECO:0000256" key="3">
    <source>
        <dbReference type="ARBA" id="ARBA00022525"/>
    </source>
</evidence>
<name>A0A6P1T8T7_9GAMM</name>
<dbReference type="InterPro" id="IPR022398">
    <property type="entry name" value="Peptidase_S8_His-AS"/>
</dbReference>
<feature type="active site" description="Charge relay system" evidence="9 10">
    <location>
        <position position="357"/>
    </location>
</feature>
<dbReference type="InterPro" id="IPR015500">
    <property type="entry name" value="Peptidase_S8_subtilisin-rel"/>
</dbReference>
<feature type="active site" description="Charge relay system" evidence="9 10">
    <location>
        <position position="178"/>
    </location>
</feature>
<evidence type="ECO:0000256" key="2">
    <source>
        <dbReference type="ARBA" id="ARBA00011073"/>
    </source>
</evidence>
<dbReference type="InterPro" id="IPR034176">
    <property type="entry name" value="Peptidases_S8_13"/>
</dbReference>
<dbReference type="OrthoDB" id="9790784at2"/>
<dbReference type="InterPro" id="IPR013783">
    <property type="entry name" value="Ig-like_fold"/>
</dbReference>
<comment type="subcellular location">
    <subcellularLocation>
        <location evidence="1">Secreted</location>
    </subcellularLocation>
</comment>
<evidence type="ECO:0000256" key="1">
    <source>
        <dbReference type="ARBA" id="ARBA00004613"/>
    </source>
</evidence>
<dbReference type="GO" id="GO:0004252">
    <property type="term" value="F:serine-type endopeptidase activity"/>
    <property type="evidence" value="ECO:0007669"/>
    <property type="project" value="UniProtKB-UniRule"/>
</dbReference>
<dbReference type="SUPFAM" id="SSF49299">
    <property type="entry name" value="PKD domain"/>
    <property type="match status" value="3"/>
</dbReference>
<dbReference type="SUPFAM" id="SSF52743">
    <property type="entry name" value="Subtilisin-like"/>
    <property type="match status" value="1"/>
</dbReference>
<dbReference type="InterPro" id="IPR000209">
    <property type="entry name" value="Peptidase_S8/S53_dom"/>
</dbReference>
<feature type="domain" description="PKD" evidence="13">
    <location>
        <begin position="421"/>
        <end position="484"/>
    </location>
</feature>
<accession>A0A6P1T8T7</accession>
<dbReference type="Gene3D" id="3.40.50.200">
    <property type="entry name" value="Peptidase S8/S53 domain"/>
    <property type="match status" value="1"/>
</dbReference>
<proteinExistence type="inferred from homology"/>
<keyword evidence="6 10" id="KW-0378">Hydrolase</keyword>
<dbReference type="SMART" id="SM00089">
    <property type="entry name" value="PKD"/>
    <property type="match status" value="3"/>
</dbReference>
<keyword evidence="16" id="KW-1185">Reference proteome</keyword>
<dbReference type="InterPro" id="IPR022409">
    <property type="entry name" value="PKD/Chitinase_dom"/>
</dbReference>
<dbReference type="Proteomes" id="UP000464675">
    <property type="component" value="Chromosome"/>
</dbReference>
<dbReference type="PROSITE" id="PS50093">
    <property type="entry name" value="PKD"/>
    <property type="match status" value="3"/>
</dbReference>
<dbReference type="FunFam" id="3.40.50.200:FF:000022">
    <property type="entry name" value="Extracellular protease"/>
    <property type="match status" value="1"/>
</dbReference>
<evidence type="ECO:0000256" key="11">
    <source>
        <dbReference type="RuleBase" id="RU003355"/>
    </source>
</evidence>
<evidence type="ECO:0000313" key="17">
    <source>
        <dbReference type="Proteomes" id="UP000563601"/>
    </source>
</evidence>
<dbReference type="CDD" id="cd07496">
    <property type="entry name" value="Peptidases_S8_13"/>
    <property type="match status" value="1"/>
</dbReference>
<feature type="active site" description="Charge relay system" evidence="9 10">
    <location>
        <position position="116"/>
    </location>
</feature>
<keyword evidence="5" id="KW-0732">Signal</keyword>